<feature type="compositionally biased region" description="Basic and acidic residues" evidence="1">
    <location>
        <begin position="168"/>
        <end position="183"/>
    </location>
</feature>
<comment type="caution">
    <text evidence="2">The sequence shown here is derived from an EMBL/GenBank/DDBJ whole genome shotgun (WGS) entry which is preliminary data.</text>
</comment>
<evidence type="ECO:0000256" key="1">
    <source>
        <dbReference type="SAM" id="MobiDB-lite"/>
    </source>
</evidence>
<name>A0A0R0LTH5_9MICR</name>
<protein>
    <submittedName>
        <fullName evidence="2">Uncharacterized protein</fullName>
    </submittedName>
</protein>
<dbReference type="VEuPathDB" id="MicrosporidiaDB:M153_30230001836"/>
<feature type="non-terminal residue" evidence="2">
    <location>
        <position position="1"/>
    </location>
</feature>
<dbReference type="AlphaFoldDB" id="A0A0R0LTH5"/>
<dbReference type="OrthoDB" id="10348791at2759"/>
<gene>
    <name evidence="2" type="ORF">M153_30230001836</name>
</gene>
<feature type="region of interest" description="Disordered" evidence="1">
    <location>
        <begin position="168"/>
        <end position="245"/>
    </location>
</feature>
<reference evidence="2 3" key="1">
    <citation type="submission" date="2015-07" db="EMBL/GenBank/DDBJ databases">
        <title>The genome of Pseudoloma neurophilia, a relevant intracellular parasite of the zebrafish.</title>
        <authorList>
            <person name="Ndikumana S."/>
            <person name="Pelin A."/>
            <person name="Sanders J."/>
            <person name="Corradi N."/>
        </authorList>
    </citation>
    <scope>NUCLEOTIDE SEQUENCE [LARGE SCALE GENOMIC DNA]</scope>
    <source>
        <strain evidence="2 3">MK1</strain>
    </source>
</reference>
<dbReference type="Proteomes" id="UP000051530">
    <property type="component" value="Unassembled WGS sequence"/>
</dbReference>
<accession>A0A0R0LTH5</accession>
<sequence length="576" mass="67807">NGDNLETYDSGKSQVSNEKDLRTKNPFLSDSYIKNCFMSPNKSDKDRRNVRLNILDIIYTFLEKFDDDYITYKIMKHSNVLLSLFLNDKTIHMTELNILSAILKILCLKNSNKIVMSHIHKRLNNFSFLFQSIEFSGKKKTVKLFQEEKKAQKSPEISKNITKSENKPVDELVIKRNPDENKISDSSSEYEIYHKRNSSQTENEKYFQNKSISEEESEPFDDSSVVQNEESNDKNSEISNDDQFDDISKEKIQLEDFPETTSSFTVIQQSGPQEKIENASITVKDEKPRSSSLVDLKNILKNQIFSNKIKIEFQRNKQRTLEFRDMVEKQLLLLNESRMSLHLVLRLDLLCYCSRFHKTREILKKQLIYSFFIHIYENTSNTYLLSGLTTLIGNFCLDYEFIYHLLTTTDILKTIINIAKEALVINYGRYPVKKTVYSFNTDLALIFLRLKNDIAKIYHKVQKKSNETQKRENNSQSYRRNEIPQYRSRNTQSIKKQVFFMKPLFKLLDTFFSSEEWLLVYDGIIQKEIALGVLTYDRRAVLEFMESDLPEALWRHLFENMVMDMPYCDIFGENGI</sequence>
<organism evidence="2 3">
    <name type="scientific">Pseudoloma neurophilia</name>
    <dbReference type="NCBI Taxonomy" id="146866"/>
    <lineage>
        <taxon>Eukaryota</taxon>
        <taxon>Fungi</taxon>
        <taxon>Fungi incertae sedis</taxon>
        <taxon>Microsporidia</taxon>
        <taxon>Pseudoloma</taxon>
    </lineage>
</organism>
<dbReference type="EMBL" id="LGUB01000708">
    <property type="protein sequence ID" value="KRH92748.1"/>
    <property type="molecule type" value="Genomic_DNA"/>
</dbReference>
<keyword evidence="3" id="KW-1185">Reference proteome</keyword>
<evidence type="ECO:0000313" key="2">
    <source>
        <dbReference type="EMBL" id="KRH92748.1"/>
    </source>
</evidence>
<proteinExistence type="predicted"/>
<evidence type="ECO:0000313" key="3">
    <source>
        <dbReference type="Proteomes" id="UP000051530"/>
    </source>
</evidence>